<gene>
    <name evidence="1" type="ORF">LCGC14_1396450</name>
</gene>
<reference evidence="1" key="1">
    <citation type="journal article" date="2015" name="Nature">
        <title>Complex archaea that bridge the gap between prokaryotes and eukaryotes.</title>
        <authorList>
            <person name="Spang A."/>
            <person name="Saw J.H."/>
            <person name="Jorgensen S.L."/>
            <person name="Zaremba-Niedzwiedzka K."/>
            <person name="Martijn J."/>
            <person name="Lind A.E."/>
            <person name="van Eijk R."/>
            <person name="Schleper C."/>
            <person name="Guy L."/>
            <person name="Ettema T.J."/>
        </authorList>
    </citation>
    <scope>NUCLEOTIDE SEQUENCE</scope>
</reference>
<accession>A0A0F9JYI4</accession>
<dbReference type="AlphaFoldDB" id="A0A0F9JYI4"/>
<sequence length="161" mass="18144">MAESPGDIGRGWTVMRSDNCSIKREIVNPLAKCCNNPVDNLQFCDLNGEEVEESKDLGCEQCNPSDDAEEEFEVDYGLPQIGGTPMGWKCPECKRVNAPYVSQCPCTPPQPFTPWPPVNPNPWIPTTPYIPSPPYEYPWNPDIRPRWTNDILPIVIWGPII</sequence>
<protein>
    <submittedName>
        <fullName evidence="1">Uncharacterized protein</fullName>
    </submittedName>
</protein>
<name>A0A0F9JYI4_9ZZZZ</name>
<evidence type="ECO:0000313" key="1">
    <source>
        <dbReference type="EMBL" id="KKM74824.1"/>
    </source>
</evidence>
<organism evidence="1">
    <name type="scientific">marine sediment metagenome</name>
    <dbReference type="NCBI Taxonomy" id="412755"/>
    <lineage>
        <taxon>unclassified sequences</taxon>
        <taxon>metagenomes</taxon>
        <taxon>ecological metagenomes</taxon>
    </lineage>
</organism>
<proteinExistence type="predicted"/>
<comment type="caution">
    <text evidence="1">The sequence shown here is derived from an EMBL/GenBank/DDBJ whole genome shotgun (WGS) entry which is preliminary data.</text>
</comment>
<dbReference type="EMBL" id="LAZR01009077">
    <property type="protein sequence ID" value="KKM74824.1"/>
    <property type="molecule type" value="Genomic_DNA"/>
</dbReference>